<dbReference type="Proteomes" id="UP000214689">
    <property type="component" value="Chromosome"/>
</dbReference>
<evidence type="ECO:0000313" key="2">
    <source>
        <dbReference type="EMBL" id="ASS37190.1"/>
    </source>
</evidence>
<dbReference type="EMBL" id="CP016199">
    <property type="protein sequence ID" value="ASS37190.1"/>
    <property type="molecule type" value="Genomic_DNA"/>
</dbReference>
<keyword evidence="3" id="KW-1185">Reference proteome</keyword>
<evidence type="ECO:0000259" key="1">
    <source>
        <dbReference type="PROSITE" id="PS51704"/>
    </source>
</evidence>
<evidence type="ECO:0000313" key="3">
    <source>
        <dbReference type="Proteomes" id="UP000214689"/>
    </source>
</evidence>
<dbReference type="GO" id="GO:0008081">
    <property type="term" value="F:phosphoric diester hydrolase activity"/>
    <property type="evidence" value="ECO:0007669"/>
    <property type="project" value="InterPro"/>
</dbReference>
<accession>A0A223AQE9</accession>
<dbReference type="Gene3D" id="3.20.20.190">
    <property type="entry name" value="Phosphatidylinositol (PI) phosphodiesterase"/>
    <property type="match status" value="1"/>
</dbReference>
<dbReference type="GO" id="GO:0006629">
    <property type="term" value="P:lipid metabolic process"/>
    <property type="evidence" value="ECO:0007669"/>
    <property type="project" value="InterPro"/>
</dbReference>
<name>A0A223AQE9_9FIRM</name>
<gene>
    <name evidence="2" type="ORF">AXF17_01000</name>
</gene>
<dbReference type="Pfam" id="PF03009">
    <property type="entry name" value="GDPD"/>
    <property type="match status" value="1"/>
</dbReference>
<dbReference type="RefSeq" id="WP_094233406.1">
    <property type="nucleotide sequence ID" value="NZ_CP016199.1"/>
</dbReference>
<proteinExistence type="predicted"/>
<dbReference type="PANTHER" id="PTHR46211">
    <property type="entry name" value="GLYCEROPHOSPHORYL DIESTER PHOSPHODIESTERASE"/>
    <property type="match status" value="1"/>
</dbReference>
<sequence>MANTEKKNDTVRKRPLVWAHRGASGYCPENTLPAFQKAFEMGSDGIELDIQMTKDGELVVCHDETVDRTSSGSGWIKDMTLAELKSLDFSCGQKDFAGVTIPTMREVFELLADTEMVINIELKTGIVFYPGMAEKLMALTKECGFTDRVIYSSFNHYTVKHMRELDPEVKLGFLYADGTIDMPAYAKKHGVQALHPALYNIQFPGLVQECHSSGLAVNVWTVDTEEHLALCCKADVDAIITNYPDKAFEIVKRII</sequence>
<dbReference type="OrthoDB" id="384721at2"/>
<dbReference type="AlphaFoldDB" id="A0A223AQE9"/>
<organism evidence="2 3">
    <name type="scientific">Mogibacterium pumilum</name>
    <dbReference type="NCBI Taxonomy" id="86332"/>
    <lineage>
        <taxon>Bacteria</taxon>
        <taxon>Bacillati</taxon>
        <taxon>Bacillota</taxon>
        <taxon>Clostridia</taxon>
        <taxon>Peptostreptococcales</taxon>
        <taxon>Anaerovoracaceae</taxon>
        <taxon>Mogibacterium</taxon>
    </lineage>
</organism>
<reference evidence="3" key="1">
    <citation type="submission" date="2016-05" db="EMBL/GenBank/DDBJ databases">
        <authorList>
            <person name="Holder M.E."/>
            <person name="Ajami N.J."/>
            <person name="Petrosino J.F."/>
        </authorList>
    </citation>
    <scope>NUCLEOTIDE SEQUENCE [LARGE SCALE GENOMIC DNA]</scope>
    <source>
        <strain evidence="3">ATCC 700696</strain>
    </source>
</reference>
<dbReference type="InterPro" id="IPR017946">
    <property type="entry name" value="PLC-like_Pdiesterase_TIM-brl"/>
</dbReference>
<dbReference type="PANTHER" id="PTHR46211:SF1">
    <property type="entry name" value="GLYCEROPHOSPHODIESTER PHOSPHODIESTERASE, CYTOPLASMIC"/>
    <property type="match status" value="1"/>
</dbReference>
<dbReference type="PROSITE" id="PS51704">
    <property type="entry name" value="GP_PDE"/>
    <property type="match status" value="1"/>
</dbReference>
<dbReference type="SUPFAM" id="SSF51695">
    <property type="entry name" value="PLC-like phosphodiesterases"/>
    <property type="match status" value="1"/>
</dbReference>
<feature type="domain" description="GP-PDE" evidence="1">
    <location>
        <begin position="15"/>
        <end position="251"/>
    </location>
</feature>
<dbReference type="InterPro" id="IPR030395">
    <property type="entry name" value="GP_PDE_dom"/>
</dbReference>
<protein>
    <submittedName>
        <fullName evidence="2">Glycerophosphodiester phosphodiesterase</fullName>
    </submittedName>
</protein>
<dbReference type="CDD" id="cd08563">
    <property type="entry name" value="GDPD_TtGDE_like"/>
    <property type="match status" value="1"/>
</dbReference>